<comment type="caution">
    <text evidence="1">The sequence shown here is derived from an EMBL/GenBank/DDBJ whole genome shotgun (WGS) entry which is preliminary data.</text>
</comment>
<dbReference type="Proteomes" id="UP001430953">
    <property type="component" value="Unassembled WGS sequence"/>
</dbReference>
<proteinExistence type="predicted"/>
<dbReference type="EMBL" id="JADYXP020000022">
    <property type="protein sequence ID" value="KAL0102734.1"/>
    <property type="molecule type" value="Genomic_DNA"/>
</dbReference>
<gene>
    <name evidence="1" type="ORF">PUN28_018204</name>
</gene>
<reference evidence="1 2" key="1">
    <citation type="submission" date="2023-03" db="EMBL/GenBank/DDBJ databases">
        <title>High recombination rates correlate with genetic variation in Cardiocondyla obscurior ants.</title>
        <authorList>
            <person name="Errbii M."/>
        </authorList>
    </citation>
    <scope>NUCLEOTIDE SEQUENCE [LARGE SCALE GENOMIC DNA]</scope>
    <source>
        <strain evidence="1">Alpha-2009</strain>
        <tissue evidence="1">Whole body</tissue>
    </source>
</reference>
<sequence length="110" mass="13249">MFTRSVARFLFFFFFFCFLSFIPSVTRVINFMIYPRSHSRGEWARNIYVNGHRPLYSQPYEIVPGCPKKGKKRKEKPGARRRYLKITRRDQFDCYQRKHGCVCSILNHDS</sequence>
<accession>A0AAW2EK40</accession>
<name>A0AAW2EK40_9HYME</name>
<evidence type="ECO:0000313" key="2">
    <source>
        <dbReference type="Proteomes" id="UP001430953"/>
    </source>
</evidence>
<organism evidence="1 2">
    <name type="scientific">Cardiocondyla obscurior</name>
    <dbReference type="NCBI Taxonomy" id="286306"/>
    <lineage>
        <taxon>Eukaryota</taxon>
        <taxon>Metazoa</taxon>
        <taxon>Ecdysozoa</taxon>
        <taxon>Arthropoda</taxon>
        <taxon>Hexapoda</taxon>
        <taxon>Insecta</taxon>
        <taxon>Pterygota</taxon>
        <taxon>Neoptera</taxon>
        <taxon>Endopterygota</taxon>
        <taxon>Hymenoptera</taxon>
        <taxon>Apocrita</taxon>
        <taxon>Aculeata</taxon>
        <taxon>Formicoidea</taxon>
        <taxon>Formicidae</taxon>
        <taxon>Myrmicinae</taxon>
        <taxon>Cardiocondyla</taxon>
    </lineage>
</organism>
<dbReference type="AlphaFoldDB" id="A0AAW2EK40"/>
<evidence type="ECO:0000313" key="1">
    <source>
        <dbReference type="EMBL" id="KAL0102734.1"/>
    </source>
</evidence>
<protein>
    <recommendedName>
        <fullName evidence="3">Secreted protein</fullName>
    </recommendedName>
</protein>
<evidence type="ECO:0008006" key="3">
    <source>
        <dbReference type="Google" id="ProtNLM"/>
    </source>
</evidence>
<keyword evidence="2" id="KW-1185">Reference proteome</keyword>